<gene>
    <name evidence="2" type="ORF">HJ01_01792</name>
</gene>
<dbReference type="SUPFAM" id="SSF54593">
    <property type="entry name" value="Glyoxalase/Bleomycin resistance protein/Dihydroxybiphenyl dioxygenase"/>
    <property type="match status" value="1"/>
</dbReference>
<dbReference type="PATRIC" id="fig|1086011.3.peg.1751"/>
<dbReference type="PROSITE" id="PS51819">
    <property type="entry name" value="VOC"/>
    <property type="match status" value="1"/>
</dbReference>
<dbReference type="eggNOG" id="COG0346">
    <property type="taxonomic scope" value="Bacteria"/>
</dbReference>
<keyword evidence="3" id="KW-1185">Reference proteome</keyword>
<reference evidence="2 3" key="1">
    <citation type="journal article" date="2014" name="Acta Crystallogr. D">
        <title>Structure-based characterization and antifreeze properties of a hyperactive ice-binding protein from the Antarctic bacterium Flavobacterium frigoris PS1.</title>
        <authorList>
            <person name="Do H."/>
            <person name="Kim S.J."/>
            <person name="Kim H.J."/>
            <person name="Lee J.H."/>
        </authorList>
    </citation>
    <scope>NUCLEOTIDE SEQUENCE [LARGE SCALE GENOMIC DNA]</scope>
    <source>
        <strain evidence="2 3">PS1</strain>
    </source>
</reference>
<dbReference type="GO" id="GO:0051213">
    <property type="term" value="F:dioxygenase activity"/>
    <property type="evidence" value="ECO:0007669"/>
    <property type="project" value="UniProtKB-KW"/>
</dbReference>
<dbReference type="RefSeq" id="WP_007137969.1">
    <property type="nucleotide sequence ID" value="NZ_AHKF01000017.1"/>
</dbReference>
<evidence type="ECO:0000313" key="3">
    <source>
        <dbReference type="Proteomes" id="UP000005566"/>
    </source>
</evidence>
<evidence type="ECO:0000313" key="2">
    <source>
        <dbReference type="EMBL" id="EIA09026.1"/>
    </source>
</evidence>
<evidence type="ECO:0000259" key="1">
    <source>
        <dbReference type="PROSITE" id="PS51819"/>
    </source>
</evidence>
<dbReference type="Gene3D" id="3.10.180.10">
    <property type="entry name" value="2,3-Dihydroxybiphenyl 1,2-Dioxygenase, domain 1"/>
    <property type="match status" value="1"/>
</dbReference>
<dbReference type="InterPro" id="IPR029068">
    <property type="entry name" value="Glyas_Bleomycin-R_OHBP_Dase"/>
</dbReference>
<sequence length="219" mass="25167">MEIQETELLTNDIEATVIFYSKILGLKIIIENRESVSFAAGRTKLTFRYSEIESPVYHFAFDIPNNQLLEAFGWVESRIAILEVIPPEKIADFYNWNAKSFYFYDNNGNILECIARFNLDNKSEKPFDGSSIILISEIGFVAKNVSKLCDQLIDKYDLPVFSMQPKLDKFIVLGTETGLFVLAEEGKDWYPTKTKAKAFWTKVVFANNGKTQQIEHTYL</sequence>
<organism evidence="2 3">
    <name type="scientific">Flavobacterium frigoris (strain PS1)</name>
    <dbReference type="NCBI Taxonomy" id="1086011"/>
    <lineage>
        <taxon>Bacteria</taxon>
        <taxon>Pseudomonadati</taxon>
        <taxon>Bacteroidota</taxon>
        <taxon>Flavobacteriia</taxon>
        <taxon>Flavobacteriales</taxon>
        <taxon>Flavobacteriaceae</taxon>
        <taxon>Flavobacterium</taxon>
    </lineage>
</organism>
<dbReference type="InterPro" id="IPR037523">
    <property type="entry name" value="VOC_core"/>
</dbReference>
<comment type="caution">
    <text evidence="2">The sequence shown here is derived from an EMBL/GenBank/DDBJ whole genome shotgun (WGS) entry which is preliminary data.</text>
</comment>
<dbReference type="Proteomes" id="UP000005566">
    <property type="component" value="Unassembled WGS sequence"/>
</dbReference>
<name>H7FR06_FLAFP</name>
<dbReference type="EMBL" id="AHKF01000017">
    <property type="protein sequence ID" value="EIA09026.1"/>
    <property type="molecule type" value="Genomic_DNA"/>
</dbReference>
<feature type="domain" description="VOC" evidence="1">
    <location>
        <begin position="2"/>
        <end position="116"/>
    </location>
</feature>
<dbReference type="AlphaFoldDB" id="H7FR06"/>
<protein>
    <submittedName>
        <fullName evidence="2">Glyoxalase/bleomycin resistance protein/dioxygenase</fullName>
    </submittedName>
</protein>
<dbReference type="OrthoDB" id="2703022at2"/>
<dbReference type="STRING" id="1086011.HJ01_01792"/>
<proteinExistence type="predicted"/>
<accession>H7FR06</accession>